<dbReference type="EC" id="1.1.1.28" evidence="7"/>
<dbReference type="InterPro" id="IPR006140">
    <property type="entry name" value="D-isomer_DH_NAD-bd"/>
</dbReference>
<dbReference type="EMBL" id="JBHRSW010000047">
    <property type="protein sequence ID" value="MFC3123112.1"/>
    <property type="molecule type" value="Genomic_DNA"/>
</dbReference>
<accession>A0ABV7FW96</accession>
<keyword evidence="2 4" id="KW-0560">Oxidoreductase</keyword>
<dbReference type="CDD" id="cd12183">
    <property type="entry name" value="LDH_like_2"/>
    <property type="match status" value="1"/>
</dbReference>
<dbReference type="InterPro" id="IPR036291">
    <property type="entry name" value="NAD(P)-bd_dom_sf"/>
</dbReference>
<dbReference type="PROSITE" id="PS00065">
    <property type="entry name" value="D_2_HYDROXYACID_DH_1"/>
    <property type="match status" value="1"/>
</dbReference>
<feature type="domain" description="D-isomer specific 2-hydroxyacid dehydrogenase NAD-binding" evidence="6">
    <location>
        <begin position="155"/>
        <end position="343"/>
    </location>
</feature>
<dbReference type="Proteomes" id="UP001595478">
    <property type="component" value="Unassembled WGS sequence"/>
</dbReference>
<dbReference type="SUPFAM" id="SSF52283">
    <property type="entry name" value="Formate/glycerate dehydrogenase catalytic domain-like"/>
    <property type="match status" value="1"/>
</dbReference>
<keyword evidence="8" id="KW-1185">Reference proteome</keyword>
<evidence type="ECO:0000256" key="2">
    <source>
        <dbReference type="ARBA" id="ARBA00023002"/>
    </source>
</evidence>
<dbReference type="InterPro" id="IPR029752">
    <property type="entry name" value="D-isomer_DH_CS1"/>
</dbReference>
<gene>
    <name evidence="7" type="ORF">ACFOHL_15935</name>
</gene>
<comment type="caution">
    <text evidence="7">The sequence shown here is derived from an EMBL/GenBank/DDBJ whole genome shotgun (WGS) entry which is preliminary data.</text>
</comment>
<dbReference type="SUPFAM" id="SSF51735">
    <property type="entry name" value="NAD(P)-binding Rossmann-fold domains"/>
    <property type="match status" value="1"/>
</dbReference>
<dbReference type="PANTHER" id="PTHR43026:SF1">
    <property type="entry name" value="2-HYDROXYACID DEHYDROGENASE HOMOLOG 1-RELATED"/>
    <property type="match status" value="1"/>
</dbReference>
<dbReference type="InterPro" id="IPR029753">
    <property type="entry name" value="D-isomer_DH_CS"/>
</dbReference>
<dbReference type="Pfam" id="PF00389">
    <property type="entry name" value="2-Hacid_dh"/>
    <property type="match status" value="1"/>
</dbReference>
<reference evidence="8" key="1">
    <citation type="journal article" date="2019" name="Int. J. Syst. Evol. Microbiol.">
        <title>The Global Catalogue of Microorganisms (GCM) 10K type strain sequencing project: providing services to taxonomists for standard genome sequencing and annotation.</title>
        <authorList>
            <consortium name="The Broad Institute Genomics Platform"/>
            <consortium name="The Broad Institute Genome Sequencing Center for Infectious Disease"/>
            <person name="Wu L."/>
            <person name="Ma J."/>
        </authorList>
    </citation>
    <scope>NUCLEOTIDE SEQUENCE [LARGE SCALE GENOMIC DNA]</scope>
    <source>
        <strain evidence="8">KCTC 52473</strain>
    </source>
</reference>
<dbReference type="PANTHER" id="PTHR43026">
    <property type="entry name" value="2-HYDROXYACID DEHYDROGENASE HOMOLOG 1-RELATED"/>
    <property type="match status" value="1"/>
</dbReference>
<dbReference type="InterPro" id="IPR006139">
    <property type="entry name" value="D-isomer_2_OHA_DH_cat_dom"/>
</dbReference>
<evidence type="ECO:0000313" key="8">
    <source>
        <dbReference type="Proteomes" id="UP001595478"/>
    </source>
</evidence>
<dbReference type="GO" id="GO:0008720">
    <property type="term" value="F:D-lactate dehydrogenase (NAD+) activity"/>
    <property type="evidence" value="ECO:0007669"/>
    <property type="project" value="UniProtKB-EC"/>
</dbReference>
<evidence type="ECO:0000256" key="1">
    <source>
        <dbReference type="ARBA" id="ARBA00005854"/>
    </source>
</evidence>
<dbReference type="Gene3D" id="3.40.50.720">
    <property type="entry name" value="NAD(P)-binding Rossmann-like Domain"/>
    <property type="match status" value="2"/>
</dbReference>
<name>A0ABV7FW96_9ALTE</name>
<evidence type="ECO:0000256" key="3">
    <source>
        <dbReference type="ARBA" id="ARBA00023027"/>
    </source>
</evidence>
<dbReference type="Pfam" id="PF02826">
    <property type="entry name" value="2-Hacid_dh_C"/>
    <property type="match status" value="1"/>
</dbReference>
<dbReference type="InterPro" id="IPR058205">
    <property type="entry name" value="D-LDH-like"/>
</dbReference>
<dbReference type="PROSITE" id="PS00671">
    <property type="entry name" value="D_2_HYDROXYACID_DH_3"/>
    <property type="match status" value="1"/>
</dbReference>
<evidence type="ECO:0000259" key="5">
    <source>
        <dbReference type="Pfam" id="PF00389"/>
    </source>
</evidence>
<evidence type="ECO:0000313" key="7">
    <source>
        <dbReference type="EMBL" id="MFC3123112.1"/>
    </source>
</evidence>
<evidence type="ECO:0000259" key="6">
    <source>
        <dbReference type="Pfam" id="PF02826"/>
    </source>
</evidence>
<comment type="similarity">
    <text evidence="1 4">Belongs to the D-isomer specific 2-hydroxyacid dehydrogenase family.</text>
</comment>
<keyword evidence="3" id="KW-0520">NAD</keyword>
<protein>
    <submittedName>
        <fullName evidence="7">2-hydroxyacid dehydrogenase</fullName>
        <ecNumber evidence="7">1.1.1.28</ecNumber>
    </submittedName>
</protein>
<feature type="domain" description="D-isomer specific 2-hydroxyacid dehydrogenase catalytic" evidence="5">
    <location>
        <begin position="49"/>
        <end position="372"/>
    </location>
</feature>
<dbReference type="PROSITE" id="PS00670">
    <property type="entry name" value="D_2_HYDROXYACID_DH_2"/>
    <property type="match status" value="1"/>
</dbReference>
<evidence type="ECO:0000256" key="4">
    <source>
        <dbReference type="RuleBase" id="RU003719"/>
    </source>
</evidence>
<organism evidence="7 8">
    <name type="scientific">Agaribacter flavus</name>
    <dbReference type="NCBI Taxonomy" id="1902781"/>
    <lineage>
        <taxon>Bacteria</taxon>
        <taxon>Pseudomonadati</taxon>
        <taxon>Pseudomonadota</taxon>
        <taxon>Gammaproteobacteria</taxon>
        <taxon>Alteromonadales</taxon>
        <taxon>Alteromonadaceae</taxon>
        <taxon>Agaribacter</taxon>
    </lineage>
</organism>
<sequence length="378" mass="41651">MPNSHIEALLARLATTSDMDVTTYRAISELLDKARPKAKETSQQVPYEIAFFDAKPYDKKAFESQNDGRFVFRYIDAQLNKHTAALARGCTAVCVFVNDECDQAVIGELARLGVQCVALRCAGFNNVDLVACKALDIQVVRVPAYSPHAVAEHTVALMLMLNRQLHRAYMRNRSGQFLLDGLVGFDMFNKKVGVVGTGKIGRCVIEILLGFGCKILAFDPKPSEQFRNQASVQYTSFESVIAESDILTLHSPLTPETQHLIDDVSIAKMKQGVMIINTSRGGLVDSKALIKGLKTGHIAFAGLDVYEEEGGIFFNDMSNQIMDDDVLARLMTFNNVVITSHQAFLTHEALANIASTTLLNLDEFFLGKRGLHLTNVVS</sequence>
<dbReference type="RefSeq" id="WP_376921230.1">
    <property type="nucleotide sequence ID" value="NZ_JBHRSW010000047.1"/>
</dbReference>
<proteinExistence type="inferred from homology"/>